<name>A0A1E3XF37_9BACT</name>
<dbReference type="Proteomes" id="UP000094056">
    <property type="component" value="Unassembled WGS sequence"/>
</dbReference>
<gene>
    <name evidence="1" type="ORF">SCARUB_00621</name>
</gene>
<sequence>MILLAKIDMLEMFVSSFHGKVLIPERVKAETCKKGREETPLILKLINDKKIYVINVKRDKQIKKIMEDFNIDVGEAEVLILAIQKGVSTIATDDKNAIRACKLLKIHFVTAIAFLIRAFERGLIERDEALFKLQKLQSYGRYSKVILDDATNHIKGGI</sequence>
<dbReference type="InterPro" id="IPR021799">
    <property type="entry name" value="PIN-like_prokaryotic"/>
</dbReference>
<reference evidence="1 2" key="1">
    <citation type="submission" date="2016-07" db="EMBL/GenBank/DDBJ databases">
        <title>Draft genome of Scalindua rubra, obtained from a brine-seawater interface in the Red Sea, sheds light on salt adaptation in anammox bacteria.</title>
        <authorList>
            <person name="Speth D.R."/>
            <person name="Lagkouvardos I."/>
            <person name="Wang Y."/>
            <person name="Qian P.-Y."/>
            <person name="Dutilh B.E."/>
            <person name="Jetten M.S."/>
        </authorList>
    </citation>
    <scope>NUCLEOTIDE SEQUENCE [LARGE SCALE GENOMIC DNA]</scope>
    <source>
        <strain evidence="1">BSI-1</strain>
    </source>
</reference>
<evidence type="ECO:0000313" key="1">
    <source>
        <dbReference type="EMBL" id="ODS34247.1"/>
    </source>
</evidence>
<dbReference type="AlphaFoldDB" id="A0A1E3XF37"/>
<protein>
    <recommendedName>
        <fullName evidence="3">PIN domain-containing protein</fullName>
    </recommendedName>
</protein>
<dbReference type="Pfam" id="PF11848">
    <property type="entry name" value="DUF3368"/>
    <property type="match status" value="1"/>
</dbReference>
<dbReference type="PANTHER" id="PTHR39550">
    <property type="entry name" value="SLL0658 PROTEIN"/>
    <property type="match status" value="1"/>
</dbReference>
<accession>A0A1E3XF37</accession>
<evidence type="ECO:0000313" key="2">
    <source>
        <dbReference type="Proteomes" id="UP000094056"/>
    </source>
</evidence>
<comment type="caution">
    <text evidence="1">The sequence shown here is derived from an EMBL/GenBank/DDBJ whole genome shotgun (WGS) entry which is preliminary data.</text>
</comment>
<dbReference type="EMBL" id="MAYW01000010">
    <property type="protein sequence ID" value="ODS34247.1"/>
    <property type="molecule type" value="Genomic_DNA"/>
</dbReference>
<organism evidence="1 2">
    <name type="scientific">Candidatus Scalindua rubra</name>
    <dbReference type="NCBI Taxonomy" id="1872076"/>
    <lineage>
        <taxon>Bacteria</taxon>
        <taxon>Pseudomonadati</taxon>
        <taxon>Planctomycetota</taxon>
        <taxon>Candidatus Brocadiia</taxon>
        <taxon>Candidatus Brocadiales</taxon>
        <taxon>Candidatus Scalinduaceae</taxon>
        <taxon>Candidatus Scalindua</taxon>
    </lineage>
</organism>
<proteinExistence type="predicted"/>
<evidence type="ECO:0008006" key="3">
    <source>
        <dbReference type="Google" id="ProtNLM"/>
    </source>
</evidence>
<dbReference type="PANTHER" id="PTHR39550:SF1">
    <property type="entry name" value="SLL0658 PROTEIN"/>
    <property type="match status" value="1"/>
</dbReference>